<gene>
    <name evidence="2" type="ORF">RRG08_064734</name>
</gene>
<feature type="region of interest" description="Disordered" evidence="1">
    <location>
        <begin position="302"/>
        <end position="395"/>
    </location>
</feature>
<reference evidence="2" key="1">
    <citation type="journal article" date="2023" name="G3 (Bethesda)">
        <title>A reference genome for the long-term kleptoplast-retaining sea slug Elysia crispata morphotype clarki.</title>
        <authorList>
            <person name="Eastman K.E."/>
            <person name="Pendleton A.L."/>
            <person name="Shaikh M.A."/>
            <person name="Suttiyut T."/>
            <person name="Ogas R."/>
            <person name="Tomko P."/>
            <person name="Gavelis G."/>
            <person name="Widhalm J.R."/>
            <person name="Wisecaver J.H."/>
        </authorList>
    </citation>
    <scope>NUCLEOTIDE SEQUENCE</scope>
    <source>
        <strain evidence="2">ECLA1</strain>
    </source>
</reference>
<dbReference type="EMBL" id="JAWDGP010005047">
    <property type="protein sequence ID" value="KAK3760064.1"/>
    <property type="molecule type" value="Genomic_DNA"/>
</dbReference>
<evidence type="ECO:0000313" key="2">
    <source>
        <dbReference type="EMBL" id="KAK3760064.1"/>
    </source>
</evidence>
<sequence>MAEEPMLGLFEGDTNFLDELAGQDLGGSSMLGVTNSAAMGSIGQHSMMSQGGPQQDMMSNMAGSYQQGPISQDSGGVIYPGMPSNGGSHSQQSMMGHQQYQRQYDQYSMSKADHGQAMMMGGQTLQQPQQQHVQSQVGPFSPPMGGSMMPQQQAGIYPSSYSMGPQGMLPQQQPMSPMVAPNVGWNQAQSSPNQPVQPYMGGPQGPGGNYMAPQSYHNHQQQQQMAQRGQYTSSSPYMGPQGAMQTGMASPSTNIGGLIGSPMQGHSGSYPVVSQNQIMQPGFSSQMNQSIPQISQYQGNDMMNTHTPNPQMVGGGHQHYPPYSASQQQAHFANPTPSAGNNAYCPTSYPGMQPRMPNATTTPSPRPTPPPSQQQSMISNSHSGTTNTSSQGNYGTSSLQQLEQLVSPSLAPGTNPYQQIMQQGSSSPVGVGPGISGNNSGSVQQGPIYSSPNFPTTTVASTLSMAGATQAGPGGMMTPSQGQQHIQGQPNISSMHTKGNTIGYQSQLNSGPPHPGPLSPPQNSMLNQPQSQGMHAQQQMEAQRLEQQLQQLMNMPKTPQVSQQIMEVQERLHIMRSQNQPHMQQQQPQIGQPNPAQVRMRMQQHQQLVMSQQGMRPPRAGPSMHGMGGINSHLQQQQHQQSFSVLNGPGNLFPGQTSGQLSPASIPSQYKANQSIPSPQKVQPFQSVMIAGVALQEKDSLHCQDRSRESLITITDLVPIESP</sequence>
<comment type="caution">
    <text evidence="2">The sequence shown here is derived from an EMBL/GenBank/DDBJ whole genome shotgun (WGS) entry which is preliminary data.</text>
</comment>
<protein>
    <submittedName>
        <fullName evidence="2">Uncharacterized protein</fullName>
    </submittedName>
</protein>
<feature type="compositionally biased region" description="Polar residues" evidence="1">
    <location>
        <begin position="478"/>
        <end position="509"/>
    </location>
</feature>
<keyword evidence="3" id="KW-1185">Reference proteome</keyword>
<proteinExistence type="predicted"/>
<organism evidence="2 3">
    <name type="scientific">Elysia crispata</name>
    <name type="common">lettuce slug</name>
    <dbReference type="NCBI Taxonomy" id="231223"/>
    <lineage>
        <taxon>Eukaryota</taxon>
        <taxon>Metazoa</taxon>
        <taxon>Spiralia</taxon>
        <taxon>Lophotrochozoa</taxon>
        <taxon>Mollusca</taxon>
        <taxon>Gastropoda</taxon>
        <taxon>Heterobranchia</taxon>
        <taxon>Euthyneura</taxon>
        <taxon>Panpulmonata</taxon>
        <taxon>Sacoglossa</taxon>
        <taxon>Placobranchoidea</taxon>
        <taxon>Plakobranchidae</taxon>
        <taxon>Elysia</taxon>
    </lineage>
</organism>
<feature type="compositionally biased region" description="Polar residues" evidence="1">
    <location>
        <begin position="444"/>
        <end position="455"/>
    </location>
</feature>
<feature type="compositionally biased region" description="Low complexity" evidence="1">
    <location>
        <begin position="424"/>
        <end position="443"/>
    </location>
</feature>
<feature type="compositionally biased region" description="Low complexity" evidence="1">
    <location>
        <begin position="373"/>
        <end position="395"/>
    </location>
</feature>
<feature type="region of interest" description="Disordered" evidence="1">
    <location>
        <begin position="408"/>
        <end position="455"/>
    </location>
</feature>
<evidence type="ECO:0000313" key="3">
    <source>
        <dbReference type="Proteomes" id="UP001283361"/>
    </source>
</evidence>
<accession>A0AAE1D798</accession>
<evidence type="ECO:0000256" key="1">
    <source>
        <dbReference type="SAM" id="MobiDB-lite"/>
    </source>
</evidence>
<feature type="compositionally biased region" description="Polar residues" evidence="1">
    <location>
        <begin position="324"/>
        <end position="345"/>
    </location>
</feature>
<dbReference type="AlphaFoldDB" id="A0AAE1D798"/>
<feature type="region of interest" description="Disordered" evidence="1">
    <location>
        <begin position="467"/>
        <end position="540"/>
    </location>
</feature>
<name>A0AAE1D798_9GAST</name>
<feature type="compositionally biased region" description="Polar residues" evidence="1">
    <location>
        <begin position="522"/>
        <end position="535"/>
    </location>
</feature>
<dbReference type="Proteomes" id="UP001283361">
    <property type="component" value="Unassembled WGS sequence"/>
</dbReference>